<dbReference type="AlphaFoldDB" id="A0A2A9EGA4"/>
<feature type="domain" description="RNA polymerase sigma factor 70 region 4 type 2" evidence="7">
    <location>
        <begin position="111"/>
        <end position="162"/>
    </location>
</feature>
<dbReference type="SUPFAM" id="SSF88659">
    <property type="entry name" value="Sigma3 and sigma4 domains of RNA polymerase sigma factors"/>
    <property type="match status" value="1"/>
</dbReference>
<dbReference type="Pfam" id="PF08281">
    <property type="entry name" value="Sigma70_r4_2"/>
    <property type="match status" value="1"/>
</dbReference>
<feature type="domain" description="RNA polymerase sigma-70 region 2" evidence="6">
    <location>
        <begin position="15"/>
        <end position="81"/>
    </location>
</feature>
<name>A0A2A9EGA4_9MICO</name>
<evidence type="ECO:0000256" key="1">
    <source>
        <dbReference type="ARBA" id="ARBA00010641"/>
    </source>
</evidence>
<dbReference type="Proteomes" id="UP000221394">
    <property type="component" value="Unassembled WGS sequence"/>
</dbReference>
<dbReference type="InterPro" id="IPR039425">
    <property type="entry name" value="RNA_pol_sigma-70-like"/>
</dbReference>
<dbReference type="InterPro" id="IPR007627">
    <property type="entry name" value="RNA_pol_sigma70_r2"/>
</dbReference>
<evidence type="ECO:0000259" key="7">
    <source>
        <dbReference type="Pfam" id="PF08281"/>
    </source>
</evidence>
<dbReference type="Gene3D" id="1.10.1740.10">
    <property type="match status" value="1"/>
</dbReference>
<dbReference type="InterPro" id="IPR036388">
    <property type="entry name" value="WH-like_DNA-bd_sf"/>
</dbReference>
<comment type="similarity">
    <text evidence="1">Belongs to the sigma-70 factor family. ECF subfamily.</text>
</comment>
<protein>
    <submittedName>
        <fullName evidence="8">RNA polymerase sigma-70 factor (ECF subfamily)</fullName>
    </submittedName>
</protein>
<dbReference type="CDD" id="cd06171">
    <property type="entry name" value="Sigma70_r4"/>
    <property type="match status" value="1"/>
</dbReference>
<organism evidence="8 9">
    <name type="scientific">Flavimobilis soli</name>
    <dbReference type="NCBI Taxonomy" id="442709"/>
    <lineage>
        <taxon>Bacteria</taxon>
        <taxon>Bacillati</taxon>
        <taxon>Actinomycetota</taxon>
        <taxon>Actinomycetes</taxon>
        <taxon>Micrococcales</taxon>
        <taxon>Jonesiaceae</taxon>
        <taxon>Flavimobilis</taxon>
    </lineage>
</organism>
<keyword evidence="3" id="KW-0731">Sigma factor</keyword>
<dbReference type="EMBL" id="PDJH01000001">
    <property type="protein sequence ID" value="PFG37249.1"/>
    <property type="molecule type" value="Genomic_DNA"/>
</dbReference>
<keyword evidence="5" id="KW-0804">Transcription</keyword>
<comment type="caution">
    <text evidence="8">The sequence shown here is derived from an EMBL/GenBank/DDBJ whole genome shotgun (WGS) entry which is preliminary data.</text>
</comment>
<dbReference type="InterPro" id="IPR014284">
    <property type="entry name" value="RNA_pol_sigma-70_dom"/>
</dbReference>
<dbReference type="SUPFAM" id="SSF88946">
    <property type="entry name" value="Sigma2 domain of RNA polymerase sigma factors"/>
    <property type="match status" value="1"/>
</dbReference>
<keyword evidence="9" id="KW-1185">Reference proteome</keyword>
<keyword evidence="2" id="KW-0805">Transcription regulation</keyword>
<reference evidence="8 9" key="1">
    <citation type="submission" date="2017-10" db="EMBL/GenBank/DDBJ databases">
        <title>Sequencing the genomes of 1000 actinobacteria strains.</title>
        <authorList>
            <person name="Klenk H.-P."/>
        </authorList>
    </citation>
    <scope>NUCLEOTIDE SEQUENCE [LARGE SCALE GENOMIC DNA]</scope>
    <source>
        <strain evidence="8 9">DSM 21574</strain>
    </source>
</reference>
<dbReference type="Gene3D" id="1.10.10.10">
    <property type="entry name" value="Winged helix-like DNA-binding domain superfamily/Winged helix DNA-binding domain"/>
    <property type="match status" value="1"/>
</dbReference>
<proteinExistence type="inferred from homology"/>
<evidence type="ECO:0000256" key="4">
    <source>
        <dbReference type="ARBA" id="ARBA00023125"/>
    </source>
</evidence>
<gene>
    <name evidence="8" type="ORF">ATL41_2003</name>
</gene>
<evidence type="ECO:0000256" key="3">
    <source>
        <dbReference type="ARBA" id="ARBA00023082"/>
    </source>
</evidence>
<dbReference type="Pfam" id="PF04542">
    <property type="entry name" value="Sigma70_r2"/>
    <property type="match status" value="1"/>
</dbReference>
<dbReference type="GO" id="GO:0006352">
    <property type="term" value="P:DNA-templated transcription initiation"/>
    <property type="evidence" value="ECO:0007669"/>
    <property type="project" value="InterPro"/>
</dbReference>
<evidence type="ECO:0000313" key="9">
    <source>
        <dbReference type="Proteomes" id="UP000221394"/>
    </source>
</evidence>
<accession>A0A2A9EGA4</accession>
<dbReference type="InterPro" id="IPR013249">
    <property type="entry name" value="RNA_pol_sigma70_r4_t2"/>
</dbReference>
<evidence type="ECO:0000313" key="8">
    <source>
        <dbReference type="EMBL" id="PFG37249.1"/>
    </source>
</evidence>
<dbReference type="PANTHER" id="PTHR43133">
    <property type="entry name" value="RNA POLYMERASE ECF-TYPE SIGMA FACTO"/>
    <property type="match status" value="1"/>
</dbReference>
<sequence>MTGMTGWEEALEDLVRTRTSALVSSAFLLTGDLAEAEDLVQDALIAAYTRRRGPDDVRSAEAYVRRTIRNTFLDGFRRRKRWATVRHLHVAPESQPPSDVATVDHVPARLDAQRALALLSPRERACVVLRFYEDMTVPQIASELSLSLGSVKRYLHDAVARLEQHLGPLADAHLDDLDDAAPGGTR</sequence>
<dbReference type="PANTHER" id="PTHR43133:SF50">
    <property type="entry name" value="ECF RNA POLYMERASE SIGMA FACTOR SIGM"/>
    <property type="match status" value="1"/>
</dbReference>
<evidence type="ECO:0000259" key="6">
    <source>
        <dbReference type="Pfam" id="PF04542"/>
    </source>
</evidence>
<dbReference type="InterPro" id="IPR013325">
    <property type="entry name" value="RNA_pol_sigma_r2"/>
</dbReference>
<dbReference type="InterPro" id="IPR013324">
    <property type="entry name" value="RNA_pol_sigma_r3/r4-like"/>
</dbReference>
<evidence type="ECO:0000256" key="2">
    <source>
        <dbReference type="ARBA" id="ARBA00023015"/>
    </source>
</evidence>
<dbReference type="GO" id="GO:0003677">
    <property type="term" value="F:DNA binding"/>
    <property type="evidence" value="ECO:0007669"/>
    <property type="project" value="UniProtKB-KW"/>
</dbReference>
<keyword evidence="4" id="KW-0238">DNA-binding</keyword>
<dbReference type="NCBIfam" id="TIGR02937">
    <property type="entry name" value="sigma70-ECF"/>
    <property type="match status" value="1"/>
</dbReference>
<dbReference type="GO" id="GO:0016987">
    <property type="term" value="F:sigma factor activity"/>
    <property type="evidence" value="ECO:0007669"/>
    <property type="project" value="UniProtKB-KW"/>
</dbReference>
<evidence type="ECO:0000256" key="5">
    <source>
        <dbReference type="ARBA" id="ARBA00023163"/>
    </source>
</evidence>